<dbReference type="RefSeq" id="WP_163913339.1">
    <property type="nucleotide sequence ID" value="NZ_JAAGWD010000002.1"/>
</dbReference>
<organism evidence="1 2">
    <name type="scientific">Pontibacter burrus</name>
    <dbReference type="NCBI Taxonomy" id="2704466"/>
    <lineage>
        <taxon>Bacteria</taxon>
        <taxon>Pseudomonadati</taxon>
        <taxon>Bacteroidota</taxon>
        <taxon>Cytophagia</taxon>
        <taxon>Cytophagales</taxon>
        <taxon>Hymenobacteraceae</taxon>
        <taxon>Pontibacter</taxon>
    </lineage>
</organism>
<accession>A0A6B3LUK9</accession>
<dbReference type="Proteomes" id="UP000474777">
    <property type="component" value="Unassembled WGS sequence"/>
</dbReference>
<sequence>MNQTTTLVNIGTWSAKTLSDEKGFSLRVEGEFPTNGEKPLFELTKEYPQGPNETELILTLSFFHCIDPNGKEFGHASDKFPLEREDQYKTVMIIGSHEGETIATNIEVIIPK</sequence>
<dbReference type="AlphaFoldDB" id="A0A6B3LUK9"/>
<name>A0A6B3LUK9_9BACT</name>
<dbReference type="EMBL" id="JAAGWD010000002">
    <property type="protein sequence ID" value="NEM97184.1"/>
    <property type="molecule type" value="Genomic_DNA"/>
</dbReference>
<protein>
    <submittedName>
        <fullName evidence="1">Uncharacterized protein</fullName>
    </submittedName>
</protein>
<evidence type="ECO:0000313" key="2">
    <source>
        <dbReference type="Proteomes" id="UP000474777"/>
    </source>
</evidence>
<reference evidence="1 2" key="1">
    <citation type="submission" date="2020-02" db="EMBL/GenBank/DDBJ databases">
        <authorList>
            <person name="Kim M.K."/>
        </authorList>
    </citation>
    <scope>NUCLEOTIDE SEQUENCE [LARGE SCALE GENOMIC DNA]</scope>
    <source>
        <strain evidence="1 2">BT327</strain>
    </source>
</reference>
<gene>
    <name evidence="1" type="ORF">GXP69_05725</name>
</gene>
<evidence type="ECO:0000313" key="1">
    <source>
        <dbReference type="EMBL" id="NEM97184.1"/>
    </source>
</evidence>
<comment type="caution">
    <text evidence="1">The sequence shown here is derived from an EMBL/GenBank/DDBJ whole genome shotgun (WGS) entry which is preliminary data.</text>
</comment>
<keyword evidence="2" id="KW-1185">Reference proteome</keyword>
<proteinExistence type="predicted"/>